<proteinExistence type="evidence at transcript level"/>
<accession>A0A2L1CD26</accession>
<sequence length="502" mass="55785">MSSLKQKSTIPVRHGFPNPCYGQALDLVRNVSQYRELAMRIRAEASVMRRQGGVDIKALMQRCADNGVKEQLRTLFVQHQEVPSEKPVLGAPPTTNELYGRFGHGLSIVDVGSGNCSKLTRYTGRLKIMAIDPSLANDSRSVLKQFRGSLMEFHASPDYHLEIIFTSFMSLCQIQYQEREFLVDHDGLHVVPDHNVLIHNRIALVREDGAIKVRTSSGDYIDNPVEMVGASLEPGYLLCPTFKARSLVVTLGVDSSYQDYKPVIDARPGGFYDLNFSDMGYKFDGEAYELECNEGAAYLVNRAGKQYIGEVNVNFQFCIHLERLAGCYVLIRLVSWRGYIPPHSGDCLRYFIERVSIVINGAPVLSSPRWDGASVNQGPLLTWDGAGGERITYRPDVDGVISRSEGFDMYCKYMWTIDIQEKELAAIENALAAVGFLLKCDGAWSTGLNECAMSRNGAEVHIRPLKPRVDKLVGTSLDTITFLVDKPTLAEHTVLTGSPATV</sequence>
<dbReference type="EMBL" id="KY634875">
    <property type="protein sequence ID" value="AVB77239.1"/>
    <property type="molecule type" value="mRNA"/>
</dbReference>
<organism evidence="1">
    <name type="scientific">Kwi virus</name>
    <dbReference type="NCBI Taxonomy" id="2081616"/>
    <lineage>
        <taxon>Viruses</taxon>
        <taxon>Riboviria</taxon>
        <taxon>Quenyaviruses</taxon>
    </lineage>
</organism>
<protein>
    <submittedName>
        <fullName evidence="1">Uncharacterized protein</fullName>
    </submittedName>
</protein>
<evidence type="ECO:0000313" key="1">
    <source>
        <dbReference type="EMBL" id="AVB77239.1"/>
    </source>
</evidence>
<reference evidence="1" key="1">
    <citation type="submission" date="2017-02" db="EMBL/GenBank/DDBJ databases">
        <title>Two novel viruses associated with Drosophilidae, identified by their small-RNA profile.</title>
        <authorList>
            <person name="Obbard D.J."/>
            <person name="Webster C.L."/>
            <person name="Akorli J."/>
            <person name="Lazzaro B.P."/>
        </authorList>
    </citation>
    <scope>NUCLEOTIDE SEQUENCE</scope>
    <source>
        <strain evidence="1">Pool-seq_E_1</strain>
    </source>
</reference>
<name>A0A2L1CD26_9VIRU</name>